<feature type="transmembrane region" description="Helical" evidence="10">
    <location>
        <begin position="176"/>
        <end position="201"/>
    </location>
</feature>
<evidence type="ECO:0000313" key="11">
    <source>
        <dbReference type="EMBL" id="AZT89771.1"/>
    </source>
</evidence>
<evidence type="ECO:0000256" key="6">
    <source>
        <dbReference type="ARBA" id="ARBA00022989"/>
    </source>
</evidence>
<keyword evidence="7 10" id="KW-0472">Membrane</keyword>
<dbReference type="AlphaFoldDB" id="A0A3T0D3B9"/>
<feature type="transmembrane region" description="Helical" evidence="10">
    <location>
        <begin position="213"/>
        <end position="236"/>
    </location>
</feature>
<gene>
    <name evidence="11" type="primary">fliR</name>
    <name evidence="11" type="ORF">ELD05_03385</name>
</gene>
<keyword evidence="6 10" id="KW-1133">Transmembrane helix</keyword>
<dbReference type="PRINTS" id="PR00953">
    <property type="entry name" value="TYPE3IMRPROT"/>
</dbReference>
<dbReference type="GO" id="GO:0044780">
    <property type="term" value="P:bacterial-type flagellum assembly"/>
    <property type="evidence" value="ECO:0007669"/>
    <property type="project" value="UniProtKB-UniRule"/>
</dbReference>
<dbReference type="GO" id="GO:0005886">
    <property type="term" value="C:plasma membrane"/>
    <property type="evidence" value="ECO:0007669"/>
    <property type="project" value="UniProtKB-SubCell"/>
</dbReference>
<dbReference type="Pfam" id="PF01311">
    <property type="entry name" value="Bac_export_1"/>
    <property type="match status" value="1"/>
</dbReference>
<accession>A0A3T0D3B9</accession>
<keyword evidence="11" id="KW-0282">Flagellum</keyword>
<name>A0A3T0D3B9_9FIRM</name>
<dbReference type="PANTHER" id="PTHR30065:SF1">
    <property type="entry name" value="SURFACE PRESENTATION OF ANTIGENS PROTEIN SPAR"/>
    <property type="match status" value="1"/>
</dbReference>
<keyword evidence="12" id="KW-1185">Reference proteome</keyword>
<reference evidence="11 12" key="1">
    <citation type="submission" date="2018-12" db="EMBL/GenBank/DDBJ databases">
        <title>Genome sequence from the cellulolytic species, Caldicellulosiruptor changbaiensis.</title>
        <authorList>
            <person name="Blumer-Schuette S.E."/>
            <person name="Mendoza C."/>
        </authorList>
    </citation>
    <scope>NUCLEOTIDE SEQUENCE [LARGE SCALE GENOMIC DNA]</scope>
    <source>
        <strain evidence="11 12">CBS-Z</strain>
    </source>
</reference>
<evidence type="ECO:0000256" key="10">
    <source>
        <dbReference type="RuleBase" id="RU362071"/>
    </source>
</evidence>
<dbReference type="RefSeq" id="WP_127351360.1">
    <property type="nucleotide sequence ID" value="NZ_CP034791.1"/>
</dbReference>
<dbReference type="PANTHER" id="PTHR30065">
    <property type="entry name" value="FLAGELLAR BIOSYNTHETIC PROTEIN FLIR"/>
    <property type="match status" value="1"/>
</dbReference>
<feature type="transmembrane region" description="Helical" evidence="10">
    <location>
        <begin position="39"/>
        <end position="59"/>
    </location>
</feature>
<protein>
    <recommendedName>
        <fullName evidence="3 9">Flagellar biosynthetic protein FliR</fullName>
    </recommendedName>
</protein>
<comment type="subcellular location">
    <subcellularLocation>
        <location evidence="10">Cell membrane</location>
        <topology evidence="10">Multi-pass membrane protein</topology>
    </subcellularLocation>
    <subcellularLocation>
        <location evidence="10">Bacterial flagellum basal body</location>
    </subcellularLocation>
</comment>
<keyword evidence="11" id="KW-0966">Cell projection</keyword>
<dbReference type="EMBL" id="CP034791">
    <property type="protein sequence ID" value="AZT89771.1"/>
    <property type="molecule type" value="Genomic_DNA"/>
</dbReference>
<dbReference type="GO" id="GO:0009425">
    <property type="term" value="C:bacterial-type flagellum basal body"/>
    <property type="evidence" value="ECO:0007669"/>
    <property type="project" value="UniProtKB-SubCell"/>
</dbReference>
<evidence type="ECO:0000256" key="2">
    <source>
        <dbReference type="ARBA" id="ARBA00009772"/>
    </source>
</evidence>
<dbReference type="KEGG" id="ccha:ELD05_03385"/>
<feature type="transmembrane region" description="Helical" evidence="10">
    <location>
        <begin position="120"/>
        <end position="139"/>
    </location>
</feature>
<dbReference type="InterPro" id="IPR002010">
    <property type="entry name" value="T3SS_IM_R"/>
</dbReference>
<dbReference type="InterPro" id="IPR006303">
    <property type="entry name" value="FliR"/>
</dbReference>
<evidence type="ECO:0000256" key="5">
    <source>
        <dbReference type="ARBA" id="ARBA00022692"/>
    </source>
</evidence>
<evidence type="ECO:0000256" key="9">
    <source>
        <dbReference type="NCBIfam" id="TIGR01400"/>
    </source>
</evidence>
<evidence type="ECO:0000256" key="3">
    <source>
        <dbReference type="ARBA" id="ARBA00021717"/>
    </source>
</evidence>
<evidence type="ECO:0000313" key="12">
    <source>
        <dbReference type="Proteomes" id="UP000282930"/>
    </source>
</evidence>
<comment type="similarity">
    <text evidence="2 10">Belongs to the FliR/MopE/SpaR family.</text>
</comment>
<keyword evidence="8 10" id="KW-0975">Bacterial flagellum</keyword>
<dbReference type="Proteomes" id="UP000282930">
    <property type="component" value="Chromosome"/>
</dbReference>
<dbReference type="GO" id="GO:0006605">
    <property type="term" value="P:protein targeting"/>
    <property type="evidence" value="ECO:0007669"/>
    <property type="project" value="UniProtKB-UniRule"/>
</dbReference>
<evidence type="ECO:0000256" key="1">
    <source>
        <dbReference type="ARBA" id="ARBA00002578"/>
    </source>
</evidence>
<evidence type="ECO:0000256" key="7">
    <source>
        <dbReference type="ARBA" id="ARBA00023136"/>
    </source>
</evidence>
<evidence type="ECO:0000256" key="4">
    <source>
        <dbReference type="ARBA" id="ARBA00022475"/>
    </source>
</evidence>
<dbReference type="NCBIfam" id="TIGR01400">
    <property type="entry name" value="fliR"/>
    <property type="match status" value="1"/>
</dbReference>
<keyword evidence="4 10" id="KW-1003">Cell membrane</keyword>
<keyword evidence="11" id="KW-0969">Cilium</keyword>
<feature type="transmembrane region" description="Helical" evidence="10">
    <location>
        <begin position="12"/>
        <end position="32"/>
    </location>
</feature>
<organism evidence="11 12">
    <name type="scientific">Caldicellulosiruptor changbaiensis</name>
    <dbReference type="NCBI Taxonomy" id="1222016"/>
    <lineage>
        <taxon>Bacteria</taxon>
        <taxon>Bacillati</taxon>
        <taxon>Bacillota</taxon>
        <taxon>Bacillota incertae sedis</taxon>
        <taxon>Caldicellulosiruptorales</taxon>
        <taxon>Caldicellulosiruptoraceae</taxon>
        <taxon>Caldicellulosiruptor</taxon>
    </lineage>
</organism>
<evidence type="ECO:0000256" key="8">
    <source>
        <dbReference type="ARBA" id="ARBA00023143"/>
    </source>
</evidence>
<proteinExistence type="inferred from homology"/>
<sequence length="260" mass="29504">MEEIFGYFLNGSYIFFLVLARMSGIFIASPIFGRRNIPTYFKIGFAFFLSIIVVLLYHFNYTVPQNLLEFIFVVTKEFIVGLIIGFISYMIFSTILLAGQIIDNAIGFGMANVIDPMSEIQVPLLGNFLYLYMLVIFFATDAHHTLIRAVVYSYKVVPLGYSNILPKLSQKFITFFIELFVIGIEISLPILMSMLIVDIILGILSRAVPQMNVFMVGIPIKIVIGFVVLVIVLPIMNKMIFVLLDKLSYYTFDALRGGFK</sequence>
<feature type="transmembrane region" description="Helical" evidence="10">
    <location>
        <begin position="79"/>
        <end position="99"/>
    </location>
</feature>
<keyword evidence="5 10" id="KW-0812">Transmembrane</keyword>
<comment type="function">
    <text evidence="1 10">Role in flagellar biosynthesis.</text>
</comment>